<dbReference type="Ensembl" id="ENSSHAT00000019032.2">
    <property type="protein sequence ID" value="ENSSHAP00000018876.2"/>
    <property type="gene ID" value="ENSSHAG00000016022.2"/>
</dbReference>
<dbReference type="GeneTree" id="ENSGT00390000010251"/>
<dbReference type="eggNOG" id="ENOG502QT8A">
    <property type="taxonomic scope" value="Eukaryota"/>
</dbReference>
<proteinExistence type="predicted"/>
<keyword evidence="4" id="KW-1185">Reference proteome</keyword>
<dbReference type="CTD" id="84318"/>
<evidence type="ECO:0000313" key="3">
    <source>
        <dbReference type="Ensembl" id="ENSSHAP00000018876.2"/>
    </source>
</evidence>
<dbReference type="RefSeq" id="XP_012406257.1">
    <property type="nucleotide sequence ID" value="XM_012550803.3"/>
</dbReference>
<feature type="coiled-coil region" evidence="1">
    <location>
        <begin position="59"/>
        <end position="117"/>
    </location>
</feature>
<dbReference type="InterPro" id="IPR037696">
    <property type="entry name" value="CCDC77"/>
</dbReference>
<dbReference type="PANTHER" id="PTHR22091">
    <property type="entry name" value="COILED-COIL DOMAIN-CONTAINING PROTEIN 77"/>
    <property type="match status" value="1"/>
</dbReference>
<dbReference type="RefSeq" id="XP_031795354.1">
    <property type="nucleotide sequence ID" value="XM_031939494.1"/>
</dbReference>
<dbReference type="RefSeq" id="XP_031795352.1">
    <property type="nucleotide sequence ID" value="XM_031939492.1"/>
</dbReference>
<reference evidence="3" key="2">
    <citation type="submission" date="2025-08" db="UniProtKB">
        <authorList>
            <consortium name="Ensembl"/>
        </authorList>
    </citation>
    <scope>IDENTIFICATION</scope>
</reference>
<gene>
    <name evidence="3" type="primary">CCDC77</name>
</gene>
<feature type="compositionally biased region" description="Polar residues" evidence="2">
    <location>
        <begin position="1"/>
        <end position="21"/>
    </location>
</feature>
<dbReference type="Proteomes" id="UP000007648">
    <property type="component" value="Unassembled WGS sequence"/>
</dbReference>
<feature type="coiled-coil region" evidence="1">
    <location>
        <begin position="212"/>
        <end position="268"/>
    </location>
</feature>
<feature type="region of interest" description="Disordered" evidence="2">
    <location>
        <begin position="182"/>
        <end position="210"/>
    </location>
</feature>
<evidence type="ECO:0000256" key="2">
    <source>
        <dbReference type="SAM" id="MobiDB-lite"/>
    </source>
</evidence>
<accession>G3WTX1</accession>
<dbReference type="FunCoup" id="G3WTX1">
    <property type="interactions" value="1003"/>
</dbReference>
<dbReference type="OrthoDB" id="191169at2759"/>
<feature type="region of interest" description="Disordered" evidence="2">
    <location>
        <begin position="1"/>
        <end position="41"/>
    </location>
</feature>
<dbReference type="STRING" id="9305.ENSSHAP00000018876"/>
<reference evidence="3 4" key="1">
    <citation type="journal article" date="2011" name="Proc. Natl. Acad. Sci. U.S.A.">
        <title>Genetic diversity and population structure of the endangered marsupial Sarcophilus harrisii (Tasmanian devil).</title>
        <authorList>
            <person name="Miller W."/>
            <person name="Hayes V.M."/>
            <person name="Ratan A."/>
            <person name="Petersen D.C."/>
            <person name="Wittekindt N.E."/>
            <person name="Miller J."/>
            <person name="Walenz B."/>
            <person name="Knight J."/>
            <person name="Qi J."/>
            <person name="Zhao F."/>
            <person name="Wang Q."/>
            <person name="Bedoya-Reina O.C."/>
            <person name="Katiyar N."/>
            <person name="Tomsho L.P."/>
            <person name="Kasson L.M."/>
            <person name="Hardie R.A."/>
            <person name="Woodbridge P."/>
            <person name="Tindall E.A."/>
            <person name="Bertelsen M.F."/>
            <person name="Dixon D."/>
            <person name="Pyecroft S."/>
            <person name="Helgen K.M."/>
            <person name="Lesk A.M."/>
            <person name="Pringle T.H."/>
            <person name="Patterson N."/>
            <person name="Zhang Y."/>
            <person name="Kreiss A."/>
            <person name="Woods G.M."/>
            <person name="Jones M.E."/>
            <person name="Schuster S.C."/>
        </authorList>
    </citation>
    <scope>NUCLEOTIDE SEQUENCE [LARGE SCALE GENOMIC DNA]</scope>
</reference>
<dbReference type="PANTHER" id="PTHR22091:SF1">
    <property type="entry name" value="COILED-COIL DOMAIN-CONTAINING PROTEIN 77"/>
    <property type="match status" value="1"/>
</dbReference>
<evidence type="ECO:0000256" key="1">
    <source>
        <dbReference type="SAM" id="Coils"/>
    </source>
</evidence>
<dbReference type="AlphaFoldDB" id="G3WTX1"/>
<dbReference type="KEGG" id="shr:100921972"/>
<keyword evidence="1" id="KW-0175">Coiled coil</keyword>
<feature type="compositionally biased region" description="Basic and acidic residues" evidence="2">
    <location>
        <begin position="197"/>
        <end position="210"/>
    </location>
</feature>
<name>G3WTX1_SARHA</name>
<evidence type="ECO:0000313" key="4">
    <source>
        <dbReference type="Proteomes" id="UP000007648"/>
    </source>
</evidence>
<dbReference type="InParanoid" id="G3WTX1"/>
<protein>
    <submittedName>
        <fullName evidence="3">Coiled-coil domain containing 77</fullName>
    </submittedName>
</protein>
<dbReference type="GeneID" id="100921972"/>
<dbReference type="GO" id="GO:0005813">
    <property type="term" value="C:centrosome"/>
    <property type="evidence" value="ECO:0007669"/>
    <property type="project" value="Ensembl"/>
</dbReference>
<dbReference type="HOGENOM" id="CLU_035281_0_0_1"/>
<reference evidence="3" key="3">
    <citation type="submission" date="2025-09" db="UniProtKB">
        <authorList>
            <consortium name="Ensembl"/>
        </authorList>
    </citation>
    <scope>IDENTIFICATION</scope>
</reference>
<organism evidence="3 4">
    <name type="scientific">Sarcophilus harrisii</name>
    <name type="common">Tasmanian devil</name>
    <name type="synonym">Sarcophilus laniarius</name>
    <dbReference type="NCBI Taxonomy" id="9305"/>
    <lineage>
        <taxon>Eukaryota</taxon>
        <taxon>Metazoa</taxon>
        <taxon>Chordata</taxon>
        <taxon>Craniata</taxon>
        <taxon>Vertebrata</taxon>
        <taxon>Euteleostomi</taxon>
        <taxon>Mammalia</taxon>
        <taxon>Metatheria</taxon>
        <taxon>Dasyuromorphia</taxon>
        <taxon>Dasyuridae</taxon>
        <taxon>Sarcophilus</taxon>
    </lineage>
</organism>
<sequence>MYKQTPASTPVSKNLPTSRSPSKYCDISGTRSPKDLEGSTPLPSISERLNFICSSNELLEYYRRKILEFDEQNEELLRKLEKYTHIYKNQHKLELEIQQREEEIAELQKALSDMQIYLFQEREHVLRLYSENDRLKIKELEDRKKIQHLLTLVGTHSREVTYFHKEPLHKVTIPQKAVYFKQPHEADTSTKRNLGRSIKETQESPEKYQRDNQTLVLQVEALQAQLEEQTKHARNQVEGLLEDRRIYMEEAQVQHERNQERIRVLTHNLQQTQEFLYESTKDFLHLKFENQDREKEWVAEKDHLLWKLSQYQKQQEKVLQSDEDKRQQRVVSSLLPAVQDFQQEQDMHIQSLKEKLLQEQKLSCMYREQCVALEEELARIREEDDMRRKIFKDRSNKMGKRLQEMVRQYDTLQNRRRLEVEGFQSDIKTLRGKLREVEQMLYKASLSIRPDQDLSILKEVRKSNKQTVKIQGELKDLKAKLYRLENELRIC</sequence>